<keyword evidence="1" id="KW-1133">Transmembrane helix</keyword>
<evidence type="ECO:0000256" key="1">
    <source>
        <dbReference type="SAM" id="Phobius"/>
    </source>
</evidence>
<accession>A0A2H0YSL3</accession>
<sequence length="170" mass="19828">MTPFQHVIWVFVLMLVLSVVWMIFRATHGFTSYRKIRNVFRVFRQMHLADNILRTARHDSKKRGCLAYYRKIPQQKITVAKNYADSVRHPALVVDTSAQDNETQGILKTGYRNEASKMIDSLHEMLEDVRIFVGAAKLSWRRPAVPTLRLPRSWMGLISALWRVPKIHPT</sequence>
<organism evidence="2 3">
    <name type="scientific">Candidatus Kerfeldbacteria bacterium CG08_land_8_20_14_0_20_42_7</name>
    <dbReference type="NCBI Taxonomy" id="2014245"/>
    <lineage>
        <taxon>Bacteria</taxon>
        <taxon>Candidatus Kerfeldiibacteriota</taxon>
    </lineage>
</organism>
<feature type="transmembrane region" description="Helical" evidence="1">
    <location>
        <begin position="6"/>
        <end position="24"/>
    </location>
</feature>
<protein>
    <submittedName>
        <fullName evidence="2">Uncharacterized protein</fullName>
    </submittedName>
</protein>
<dbReference type="AlphaFoldDB" id="A0A2H0YSL3"/>
<dbReference type="EMBL" id="PEXV01000095">
    <property type="protein sequence ID" value="PIS41488.1"/>
    <property type="molecule type" value="Genomic_DNA"/>
</dbReference>
<evidence type="ECO:0000313" key="3">
    <source>
        <dbReference type="Proteomes" id="UP000228711"/>
    </source>
</evidence>
<keyword evidence="1" id="KW-0812">Transmembrane</keyword>
<gene>
    <name evidence="2" type="ORF">COT25_02845</name>
</gene>
<reference evidence="3" key="1">
    <citation type="submission" date="2017-09" db="EMBL/GenBank/DDBJ databases">
        <title>Depth-based differentiation of microbial function through sediment-hosted aquifers and enrichment of novel symbionts in the deep terrestrial subsurface.</title>
        <authorList>
            <person name="Probst A.J."/>
            <person name="Ladd B."/>
            <person name="Jarett J.K."/>
            <person name="Geller-Mcgrath D.E."/>
            <person name="Sieber C.M.K."/>
            <person name="Emerson J.B."/>
            <person name="Anantharaman K."/>
            <person name="Thomas B.C."/>
            <person name="Malmstrom R."/>
            <person name="Stieglmeier M."/>
            <person name="Klingl A."/>
            <person name="Woyke T."/>
            <person name="Ryan C.M."/>
            <person name="Banfield J.F."/>
        </authorList>
    </citation>
    <scope>NUCLEOTIDE SEQUENCE [LARGE SCALE GENOMIC DNA]</scope>
</reference>
<evidence type="ECO:0000313" key="2">
    <source>
        <dbReference type="EMBL" id="PIS41488.1"/>
    </source>
</evidence>
<dbReference type="Proteomes" id="UP000228711">
    <property type="component" value="Unassembled WGS sequence"/>
</dbReference>
<comment type="caution">
    <text evidence="2">The sequence shown here is derived from an EMBL/GenBank/DDBJ whole genome shotgun (WGS) entry which is preliminary data.</text>
</comment>
<name>A0A2H0YSL3_9BACT</name>
<proteinExistence type="predicted"/>
<keyword evidence="1" id="KW-0472">Membrane</keyword>